<organism evidence="1 2">
    <name type="scientific">Fibrella forsythiae</name>
    <dbReference type="NCBI Taxonomy" id="2817061"/>
    <lineage>
        <taxon>Bacteria</taxon>
        <taxon>Pseudomonadati</taxon>
        <taxon>Bacteroidota</taxon>
        <taxon>Cytophagia</taxon>
        <taxon>Cytophagales</taxon>
        <taxon>Spirosomataceae</taxon>
        <taxon>Fibrella</taxon>
    </lineage>
</organism>
<reference evidence="1 2" key="1">
    <citation type="submission" date="2021-03" db="EMBL/GenBank/DDBJ databases">
        <title>Fibrella sp. HMF5405 genome sequencing and assembly.</title>
        <authorList>
            <person name="Kang H."/>
            <person name="Kim H."/>
            <person name="Bae S."/>
            <person name="Joh K."/>
        </authorList>
    </citation>
    <scope>NUCLEOTIDE SEQUENCE [LARGE SCALE GENOMIC DNA]</scope>
    <source>
        <strain evidence="1 2">HMF5405</strain>
    </source>
</reference>
<dbReference type="EMBL" id="JAFMYW010000002">
    <property type="protein sequence ID" value="MBO0948762.1"/>
    <property type="molecule type" value="Genomic_DNA"/>
</dbReference>
<name>A0ABS3JFJ4_9BACT</name>
<proteinExistence type="predicted"/>
<comment type="caution">
    <text evidence="1">The sequence shown here is derived from an EMBL/GenBank/DDBJ whole genome shotgun (WGS) entry which is preliminary data.</text>
</comment>
<dbReference type="Proteomes" id="UP000664628">
    <property type="component" value="Unassembled WGS sequence"/>
</dbReference>
<protein>
    <submittedName>
        <fullName evidence="1">Uncharacterized protein</fullName>
    </submittedName>
</protein>
<dbReference type="RefSeq" id="WP_207328713.1">
    <property type="nucleotide sequence ID" value="NZ_JAFMYW010000002.1"/>
</dbReference>
<keyword evidence="2" id="KW-1185">Reference proteome</keyword>
<sequence length="183" mass="20740">MPNQSIIISREISSQLIAYLTGRLTINDFAQWVHETPELSVVLSPIDYAELMSIDFQQAHTPSLLDKLLRGYIDWAQHEKEQMAELLMAIIWKDDVPTALIGAYDKFKQGLRFLNVLGNEYGLALLTNYGSAPKQGDGHERMIAAIYPKAREEAKRILTCLVSGKIKFTGTYTKEGYPEYIEL</sequence>
<gene>
    <name evidence="1" type="ORF">J2I46_09235</name>
</gene>
<evidence type="ECO:0000313" key="2">
    <source>
        <dbReference type="Proteomes" id="UP000664628"/>
    </source>
</evidence>
<accession>A0ABS3JFJ4</accession>
<evidence type="ECO:0000313" key="1">
    <source>
        <dbReference type="EMBL" id="MBO0948762.1"/>
    </source>
</evidence>